<dbReference type="EMBL" id="BAAAMK010000004">
    <property type="protein sequence ID" value="GAA1954971.1"/>
    <property type="molecule type" value="Genomic_DNA"/>
</dbReference>
<evidence type="ECO:0000313" key="4">
    <source>
        <dbReference type="Proteomes" id="UP001499954"/>
    </source>
</evidence>
<feature type="domain" description="DNA topoisomerase IB N-terminal" evidence="2">
    <location>
        <begin position="23"/>
        <end position="70"/>
    </location>
</feature>
<dbReference type="RefSeq" id="WP_157416098.1">
    <property type="nucleotide sequence ID" value="NZ_BAAAMK010000004.1"/>
</dbReference>
<dbReference type="InterPro" id="IPR049331">
    <property type="entry name" value="Top1B_N_bact"/>
</dbReference>
<dbReference type="InterPro" id="IPR014711">
    <property type="entry name" value="TopoI_cat_a-hlx-sub_euk"/>
</dbReference>
<sequence>MPRLRHVEPYTAPGYTRVRRGRGFAFVHVDGSAASRAERARILELAVPPAWEEVWIADAANAHILAVGVDAAGRRQYIYHPAWRERQDAEKFDRMLELARRLPDARRATALDLALPELPRERVLAAAFRTLELGAIRVGSEESLAGFRSRGLTTLLVRNATLDGDTVRLRFQAKGGIRQDLRFTDAALAGFIDRTRERSSAGRLYAWIDGRRFRALGPSDVNEHIRLRTGGDFTAKDFRTLRGTITAAERLAQLGPATTKRARDAAVREAIEQTSLVLGNTPTIAKGSYVDPRVIAAYELDRTISLRGGRERALLDLLGDAEG</sequence>
<dbReference type="PROSITE" id="PS52038">
    <property type="entry name" value="TOPO_IB_2"/>
    <property type="match status" value="1"/>
</dbReference>
<evidence type="ECO:0000259" key="2">
    <source>
        <dbReference type="Pfam" id="PF21338"/>
    </source>
</evidence>
<protein>
    <submittedName>
        <fullName evidence="3">DNA topoisomerase IB</fullName>
    </submittedName>
</protein>
<dbReference type="InterPro" id="IPR011010">
    <property type="entry name" value="DNA_brk_join_enz"/>
</dbReference>
<dbReference type="Pfam" id="PF21338">
    <property type="entry name" value="Top1B_N_bact"/>
    <property type="match status" value="1"/>
</dbReference>
<dbReference type="SUPFAM" id="SSF56349">
    <property type="entry name" value="DNA breaking-rejoining enzymes"/>
    <property type="match status" value="1"/>
</dbReference>
<name>A0ABN2QMV4_9MICO</name>
<reference evidence="3 4" key="1">
    <citation type="journal article" date="2019" name="Int. J. Syst. Evol. Microbiol.">
        <title>The Global Catalogue of Microorganisms (GCM) 10K type strain sequencing project: providing services to taxonomists for standard genome sequencing and annotation.</title>
        <authorList>
            <consortium name="The Broad Institute Genomics Platform"/>
            <consortium name="The Broad Institute Genome Sequencing Center for Infectious Disease"/>
            <person name="Wu L."/>
            <person name="Ma J."/>
        </authorList>
    </citation>
    <scope>NUCLEOTIDE SEQUENCE [LARGE SCALE GENOMIC DNA]</scope>
    <source>
        <strain evidence="3 4">JCM 13584</strain>
    </source>
</reference>
<dbReference type="SUPFAM" id="SSF55869">
    <property type="entry name" value="DNA topoisomerase I domain"/>
    <property type="match status" value="1"/>
</dbReference>
<dbReference type="InterPro" id="IPR013500">
    <property type="entry name" value="TopoI_cat_euk"/>
</dbReference>
<evidence type="ECO:0000259" key="1">
    <source>
        <dbReference type="Pfam" id="PF01028"/>
    </source>
</evidence>
<dbReference type="Gene3D" id="3.30.66.10">
    <property type="entry name" value="DNA topoisomerase I domain"/>
    <property type="match status" value="1"/>
</dbReference>
<accession>A0ABN2QMV4</accession>
<dbReference type="Gene3D" id="1.10.132.120">
    <property type="match status" value="1"/>
</dbReference>
<dbReference type="Pfam" id="PF01028">
    <property type="entry name" value="Topoisom_I"/>
    <property type="match status" value="1"/>
</dbReference>
<gene>
    <name evidence="3" type="ORF">GCM10009717_21150</name>
</gene>
<dbReference type="Proteomes" id="UP001499954">
    <property type="component" value="Unassembled WGS sequence"/>
</dbReference>
<keyword evidence="4" id="KW-1185">Reference proteome</keyword>
<evidence type="ECO:0000313" key="3">
    <source>
        <dbReference type="EMBL" id="GAA1954971.1"/>
    </source>
</evidence>
<dbReference type="Gene3D" id="3.90.15.10">
    <property type="entry name" value="Topoisomerase I, Chain A, domain 3"/>
    <property type="match status" value="1"/>
</dbReference>
<dbReference type="InterPro" id="IPR035447">
    <property type="entry name" value="DNA_topo_I_N_sf"/>
</dbReference>
<organism evidence="3 4">
    <name type="scientific">Agromyces allii</name>
    <dbReference type="NCBI Taxonomy" id="393607"/>
    <lineage>
        <taxon>Bacteria</taxon>
        <taxon>Bacillati</taxon>
        <taxon>Actinomycetota</taxon>
        <taxon>Actinomycetes</taxon>
        <taxon>Micrococcales</taxon>
        <taxon>Microbacteriaceae</taxon>
        <taxon>Agromyces</taxon>
    </lineage>
</organism>
<feature type="domain" description="DNA topoisomerase I catalytic core eukaryotic-type" evidence="1">
    <location>
        <begin position="83"/>
        <end position="287"/>
    </location>
</feature>
<comment type="caution">
    <text evidence="3">The sequence shown here is derived from an EMBL/GenBank/DDBJ whole genome shotgun (WGS) entry which is preliminary data.</text>
</comment>
<proteinExistence type="predicted"/>